<feature type="transmembrane region" description="Helical" evidence="7">
    <location>
        <begin position="424"/>
        <end position="445"/>
    </location>
</feature>
<dbReference type="InterPro" id="IPR020846">
    <property type="entry name" value="MFS_dom"/>
</dbReference>
<dbReference type="InParanoid" id="C7ZNM3"/>
<sequence length="499" mass="55518">MIAPRCTSTTNLEYARDFPGRILSPAFRGILEKQDSAHPHHDLEGDTRSYATTAPKTSPAEIKLVRKLDWVILPTLWIMYWFNYLDRNAITVARLDGLEEELNLTSTQYQTSVAILFVGYILGQVPSNMLITRVRPSLFMASFMALWAVVSTLTAIAKDFKGLLLTRFFLGVVEAPFYPGALYMVSMFYNRNEIATRISILFTANICGTAFAGLIAIGVFKMSGIAGLAGWRWLFILQGIITFIVSIISIFILPDEPQNTRWLSQEERDLAASRIAEDTVRLKANTSTWAGLVEALRDPNLWVLIFIQHLHLATSNFKNFFPTIVETLGFSRNVTLALTCPPYLVSGVISIAWAASSGHFNERVWHITASKCVAVLGFVLACTTLNIGARYFAMCTFATGVYSANSIILGWVSTTCGQTREKKAISLAIVNAIASISAIYGPYLWPKSNAPRYTIPMLASAAFSIGAVFLAWLLRWMLVRANKKLLQQSGDNRPNLYPY</sequence>
<protein>
    <recommendedName>
        <fullName evidence="8">Major facilitator superfamily (MFS) profile domain-containing protein</fullName>
    </recommendedName>
</protein>
<keyword evidence="10" id="KW-1185">Reference proteome</keyword>
<feature type="transmembrane region" description="Helical" evidence="7">
    <location>
        <begin position="137"/>
        <end position="156"/>
    </location>
</feature>
<dbReference type="PANTHER" id="PTHR43791:SF12">
    <property type="entry name" value="MAJOR FACILITATOR SUPERFAMILY (MFS) PROFILE DOMAIN-CONTAINING PROTEIN"/>
    <property type="match status" value="1"/>
</dbReference>
<feature type="domain" description="Major facilitator superfamily (MFS) profile" evidence="8">
    <location>
        <begin position="72"/>
        <end position="484"/>
    </location>
</feature>
<dbReference type="GO" id="GO:0022857">
    <property type="term" value="F:transmembrane transporter activity"/>
    <property type="evidence" value="ECO:0007669"/>
    <property type="project" value="InterPro"/>
</dbReference>
<accession>C7ZNM3</accession>
<evidence type="ECO:0000256" key="7">
    <source>
        <dbReference type="SAM" id="Phobius"/>
    </source>
</evidence>
<evidence type="ECO:0000256" key="3">
    <source>
        <dbReference type="ARBA" id="ARBA00022692"/>
    </source>
</evidence>
<keyword evidence="4 7" id="KW-1133">Transmembrane helix</keyword>
<gene>
    <name evidence="9" type="ORF">NECHADRAFT_96580</name>
</gene>
<name>C7ZNM3_FUSV7</name>
<evidence type="ECO:0000256" key="6">
    <source>
        <dbReference type="ARBA" id="ARBA00023180"/>
    </source>
</evidence>
<dbReference type="SUPFAM" id="SSF103473">
    <property type="entry name" value="MFS general substrate transporter"/>
    <property type="match status" value="1"/>
</dbReference>
<feature type="transmembrane region" description="Helical" evidence="7">
    <location>
        <begin position="457"/>
        <end position="478"/>
    </location>
</feature>
<evidence type="ECO:0000259" key="8">
    <source>
        <dbReference type="PROSITE" id="PS50850"/>
    </source>
</evidence>
<feature type="transmembrane region" description="Helical" evidence="7">
    <location>
        <begin position="232"/>
        <end position="253"/>
    </location>
</feature>
<evidence type="ECO:0000313" key="9">
    <source>
        <dbReference type="EMBL" id="EEU34203.1"/>
    </source>
</evidence>
<feature type="transmembrane region" description="Helical" evidence="7">
    <location>
        <begin position="168"/>
        <end position="188"/>
    </location>
</feature>
<comment type="subcellular location">
    <subcellularLocation>
        <location evidence="1">Membrane</location>
        <topology evidence="1">Multi-pass membrane protein</topology>
    </subcellularLocation>
</comment>
<dbReference type="PROSITE" id="PS50850">
    <property type="entry name" value="MFS"/>
    <property type="match status" value="1"/>
</dbReference>
<organism evidence="9 10">
    <name type="scientific">Fusarium vanettenii (strain ATCC MYA-4622 / CBS 123669 / FGSC 9596 / NRRL 45880 / 77-13-4)</name>
    <name type="common">Fusarium solani subsp. pisi</name>
    <dbReference type="NCBI Taxonomy" id="660122"/>
    <lineage>
        <taxon>Eukaryota</taxon>
        <taxon>Fungi</taxon>
        <taxon>Dikarya</taxon>
        <taxon>Ascomycota</taxon>
        <taxon>Pezizomycotina</taxon>
        <taxon>Sordariomycetes</taxon>
        <taxon>Hypocreomycetidae</taxon>
        <taxon>Hypocreales</taxon>
        <taxon>Nectriaceae</taxon>
        <taxon>Fusarium</taxon>
        <taxon>Fusarium solani species complex</taxon>
        <taxon>Fusarium vanettenii</taxon>
    </lineage>
</organism>
<dbReference type="VEuPathDB" id="FungiDB:NECHADRAFT_96580"/>
<evidence type="ECO:0000256" key="1">
    <source>
        <dbReference type="ARBA" id="ARBA00004141"/>
    </source>
</evidence>
<dbReference type="Proteomes" id="UP000005206">
    <property type="component" value="Chromosome 10"/>
</dbReference>
<dbReference type="EMBL" id="GG698970">
    <property type="protein sequence ID" value="EEU34203.1"/>
    <property type="molecule type" value="Genomic_DNA"/>
</dbReference>
<feature type="transmembrane region" description="Helical" evidence="7">
    <location>
        <begin position="364"/>
        <end position="385"/>
    </location>
</feature>
<evidence type="ECO:0000256" key="2">
    <source>
        <dbReference type="ARBA" id="ARBA00022448"/>
    </source>
</evidence>
<keyword evidence="3 7" id="KW-0812">Transmembrane</keyword>
<dbReference type="FunFam" id="1.20.1250.20:FF:000013">
    <property type="entry name" value="MFS general substrate transporter"/>
    <property type="match status" value="1"/>
</dbReference>
<reference evidence="9 10" key="1">
    <citation type="journal article" date="2009" name="PLoS Genet.">
        <title>The genome of Nectria haematococca: contribution of supernumerary chromosomes to gene expansion.</title>
        <authorList>
            <person name="Coleman J.J."/>
            <person name="Rounsley S.D."/>
            <person name="Rodriguez-Carres M."/>
            <person name="Kuo A."/>
            <person name="Wasmann C.C."/>
            <person name="Grimwood J."/>
            <person name="Schmutz J."/>
            <person name="Taga M."/>
            <person name="White G.J."/>
            <person name="Zhou S."/>
            <person name="Schwartz D.C."/>
            <person name="Freitag M."/>
            <person name="Ma L.J."/>
            <person name="Danchin E.G."/>
            <person name="Henrissat B."/>
            <person name="Coutinho P.M."/>
            <person name="Nelson D.R."/>
            <person name="Straney D."/>
            <person name="Napoli C.A."/>
            <person name="Barker B.M."/>
            <person name="Gribskov M."/>
            <person name="Rep M."/>
            <person name="Kroken S."/>
            <person name="Molnar I."/>
            <person name="Rensing C."/>
            <person name="Kennell J.C."/>
            <person name="Zamora J."/>
            <person name="Farman M.L."/>
            <person name="Selker E.U."/>
            <person name="Salamov A."/>
            <person name="Shapiro H."/>
            <person name="Pangilinan J."/>
            <person name="Lindquist E."/>
            <person name="Lamers C."/>
            <person name="Grigoriev I.V."/>
            <person name="Geiser D.M."/>
            <person name="Covert S.F."/>
            <person name="Temporini E."/>
            <person name="Vanetten H.D."/>
        </authorList>
    </citation>
    <scope>NUCLEOTIDE SEQUENCE [LARGE SCALE GENOMIC DNA]</scope>
    <source>
        <strain evidence="10">ATCC MYA-4622 / CBS 123669 / FGSC 9596 / NRRL 45880 / 77-13-4</strain>
    </source>
</reference>
<dbReference type="eggNOG" id="KOG2533">
    <property type="taxonomic scope" value="Eukaryota"/>
</dbReference>
<dbReference type="FunFam" id="1.20.1250.20:FF:000057">
    <property type="entry name" value="MFS general substrate transporter"/>
    <property type="match status" value="1"/>
</dbReference>
<proteinExistence type="predicted"/>
<dbReference type="RefSeq" id="XP_003039916.1">
    <property type="nucleotide sequence ID" value="XM_003039870.1"/>
</dbReference>
<evidence type="ECO:0000256" key="4">
    <source>
        <dbReference type="ARBA" id="ARBA00022989"/>
    </source>
</evidence>
<dbReference type="InterPro" id="IPR036259">
    <property type="entry name" value="MFS_trans_sf"/>
</dbReference>
<dbReference type="GeneID" id="9677637"/>
<dbReference type="HOGENOM" id="CLU_001265_0_1_1"/>
<keyword evidence="6" id="KW-0325">Glycoprotein</keyword>
<dbReference type="Pfam" id="PF07690">
    <property type="entry name" value="MFS_1"/>
    <property type="match status" value="1"/>
</dbReference>
<keyword evidence="2" id="KW-0813">Transport</keyword>
<keyword evidence="5 7" id="KW-0472">Membrane</keyword>
<feature type="transmembrane region" description="Helical" evidence="7">
    <location>
        <begin position="200"/>
        <end position="220"/>
    </location>
</feature>
<dbReference type="KEGG" id="nhe:NECHADRAFT_96580"/>
<dbReference type="Gene3D" id="1.20.1250.20">
    <property type="entry name" value="MFS general substrate transporter like domains"/>
    <property type="match status" value="2"/>
</dbReference>
<dbReference type="InterPro" id="IPR011701">
    <property type="entry name" value="MFS"/>
</dbReference>
<dbReference type="PANTHER" id="PTHR43791">
    <property type="entry name" value="PERMEASE-RELATED"/>
    <property type="match status" value="1"/>
</dbReference>
<evidence type="ECO:0000256" key="5">
    <source>
        <dbReference type="ARBA" id="ARBA00023136"/>
    </source>
</evidence>
<dbReference type="OrthoDB" id="2250022at2759"/>
<dbReference type="AlphaFoldDB" id="C7ZNM3"/>
<evidence type="ECO:0000313" key="10">
    <source>
        <dbReference type="Proteomes" id="UP000005206"/>
    </source>
</evidence>
<dbReference type="GO" id="GO:0016020">
    <property type="term" value="C:membrane"/>
    <property type="evidence" value="ECO:0007669"/>
    <property type="project" value="UniProtKB-SubCell"/>
</dbReference>
<dbReference type="OMA" id="RVWHITI"/>